<proteinExistence type="predicted"/>
<dbReference type="OrthoDB" id="4330301at2759"/>
<dbReference type="Proteomes" id="UP001152795">
    <property type="component" value="Unassembled WGS sequence"/>
</dbReference>
<evidence type="ECO:0000313" key="1">
    <source>
        <dbReference type="EMBL" id="CAB4036034.1"/>
    </source>
</evidence>
<organism evidence="1 2">
    <name type="scientific">Paramuricea clavata</name>
    <name type="common">Red gorgonian</name>
    <name type="synonym">Violescent sea-whip</name>
    <dbReference type="NCBI Taxonomy" id="317549"/>
    <lineage>
        <taxon>Eukaryota</taxon>
        <taxon>Metazoa</taxon>
        <taxon>Cnidaria</taxon>
        <taxon>Anthozoa</taxon>
        <taxon>Octocorallia</taxon>
        <taxon>Malacalcyonacea</taxon>
        <taxon>Plexauridae</taxon>
        <taxon>Paramuricea</taxon>
    </lineage>
</organism>
<dbReference type="AlphaFoldDB" id="A0A7D9LN50"/>
<comment type="caution">
    <text evidence="1">The sequence shown here is derived from an EMBL/GenBank/DDBJ whole genome shotgun (WGS) entry which is preliminary data.</text>
</comment>
<evidence type="ECO:0000313" key="2">
    <source>
        <dbReference type="Proteomes" id="UP001152795"/>
    </source>
</evidence>
<reference evidence="1" key="1">
    <citation type="submission" date="2020-04" db="EMBL/GenBank/DDBJ databases">
        <authorList>
            <person name="Alioto T."/>
            <person name="Alioto T."/>
            <person name="Gomez Garrido J."/>
        </authorList>
    </citation>
    <scope>NUCLEOTIDE SEQUENCE</scope>
    <source>
        <strain evidence="1">A484AB</strain>
    </source>
</reference>
<gene>
    <name evidence="1" type="ORF">PACLA_8A013951</name>
</gene>
<keyword evidence="2" id="KW-1185">Reference proteome</keyword>
<sequence>MHDEDCRFGLRVKNKRGDKWNAYGDGYLIKTGDKDNFQLVVEAVNTSAYQMKDGELQVRVNLNDLQSKEISPNWTGIGRLGKLLVYQPKNSALPPA</sequence>
<dbReference type="EMBL" id="CACRXK020021633">
    <property type="protein sequence ID" value="CAB4036034.1"/>
    <property type="molecule type" value="Genomic_DNA"/>
</dbReference>
<protein>
    <submittedName>
        <fullName evidence="1">Uncharacterized protein</fullName>
    </submittedName>
</protein>
<accession>A0A7D9LN50</accession>
<name>A0A7D9LN50_PARCT</name>